<feature type="transmembrane region" description="Helical" evidence="2">
    <location>
        <begin position="32"/>
        <end position="51"/>
    </location>
</feature>
<keyword evidence="2" id="KW-0812">Transmembrane</keyword>
<proteinExistence type="predicted"/>
<keyword evidence="4" id="KW-1185">Reference proteome</keyword>
<sequence length="102" mass="12049">EIRKMDRKMRKLLMIHAVYHPKADTNRLTRDAVVAMGLLNFIAIVSLSKYIERGSDKLMKMVRKHKVSKTKYSLMKTTNEIRKHYGLPRQEDHPKSTKIVER</sequence>
<keyword evidence="2" id="KW-1133">Transmembrane helix</keyword>
<protein>
    <submittedName>
        <fullName evidence="3">Uncharacterized protein</fullName>
    </submittedName>
</protein>
<feature type="non-terminal residue" evidence="3">
    <location>
        <position position="1"/>
    </location>
</feature>
<comment type="caution">
    <text evidence="3">The sequence shown here is derived from an EMBL/GenBank/DDBJ whole genome shotgun (WGS) entry which is preliminary data.</text>
</comment>
<evidence type="ECO:0000256" key="2">
    <source>
        <dbReference type="SAM" id="Phobius"/>
    </source>
</evidence>
<evidence type="ECO:0000313" key="4">
    <source>
        <dbReference type="Proteomes" id="UP001529510"/>
    </source>
</evidence>
<evidence type="ECO:0000256" key="1">
    <source>
        <dbReference type="SAM" id="MobiDB-lite"/>
    </source>
</evidence>
<accession>A0ABD0NVL0</accession>
<reference evidence="3 4" key="1">
    <citation type="submission" date="2024-05" db="EMBL/GenBank/DDBJ databases">
        <title>Genome sequencing and assembly of Indian major carp, Cirrhinus mrigala (Hamilton, 1822).</title>
        <authorList>
            <person name="Mohindra V."/>
            <person name="Chowdhury L.M."/>
            <person name="Lal K."/>
            <person name="Jena J.K."/>
        </authorList>
    </citation>
    <scope>NUCLEOTIDE SEQUENCE [LARGE SCALE GENOMIC DNA]</scope>
    <source>
        <strain evidence="3">CM1030</strain>
        <tissue evidence="3">Blood</tissue>
    </source>
</reference>
<feature type="non-terminal residue" evidence="3">
    <location>
        <position position="102"/>
    </location>
</feature>
<dbReference type="Proteomes" id="UP001529510">
    <property type="component" value="Unassembled WGS sequence"/>
</dbReference>
<dbReference type="AlphaFoldDB" id="A0ABD0NVL0"/>
<evidence type="ECO:0000313" key="3">
    <source>
        <dbReference type="EMBL" id="KAL0165834.1"/>
    </source>
</evidence>
<gene>
    <name evidence="3" type="ORF">M9458_037678</name>
</gene>
<feature type="region of interest" description="Disordered" evidence="1">
    <location>
        <begin position="83"/>
        <end position="102"/>
    </location>
</feature>
<name>A0ABD0NVL0_CIRMR</name>
<organism evidence="3 4">
    <name type="scientific">Cirrhinus mrigala</name>
    <name type="common">Mrigala</name>
    <dbReference type="NCBI Taxonomy" id="683832"/>
    <lineage>
        <taxon>Eukaryota</taxon>
        <taxon>Metazoa</taxon>
        <taxon>Chordata</taxon>
        <taxon>Craniata</taxon>
        <taxon>Vertebrata</taxon>
        <taxon>Euteleostomi</taxon>
        <taxon>Actinopterygii</taxon>
        <taxon>Neopterygii</taxon>
        <taxon>Teleostei</taxon>
        <taxon>Ostariophysi</taxon>
        <taxon>Cypriniformes</taxon>
        <taxon>Cyprinidae</taxon>
        <taxon>Labeoninae</taxon>
        <taxon>Labeonini</taxon>
        <taxon>Cirrhinus</taxon>
    </lineage>
</organism>
<keyword evidence="2" id="KW-0472">Membrane</keyword>
<dbReference type="EMBL" id="JAMKFB020000019">
    <property type="protein sequence ID" value="KAL0165834.1"/>
    <property type="molecule type" value="Genomic_DNA"/>
</dbReference>